<evidence type="ECO:0000313" key="4">
    <source>
        <dbReference type="EMBL" id="MBO0418028.1"/>
    </source>
</evidence>
<dbReference type="Proteomes" id="UP000664349">
    <property type="component" value="Unassembled WGS sequence"/>
</dbReference>
<protein>
    <submittedName>
        <fullName evidence="4">Type 1 fimbrial protein</fullName>
    </submittedName>
</protein>
<dbReference type="EMBL" id="JAFLRD010000023">
    <property type="protein sequence ID" value="MBO0418028.1"/>
    <property type="molecule type" value="Genomic_DNA"/>
</dbReference>
<evidence type="ECO:0000256" key="2">
    <source>
        <dbReference type="SAM" id="SignalP"/>
    </source>
</evidence>
<dbReference type="InterPro" id="IPR036937">
    <property type="entry name" value="Adhesion_dom_fimbrial_sf"/>
</dbReference>
<organism evidence="4 5">
    <name type="scientific">Chromobacterium haemolyticum</name>
    <dbReference type="NCBI Taxonomy" id="394935"/>
    <lineage>
        <taxon>Bacteria</taxon>
        <taxon>Pseudomonadati</taxon>
        <taxon>Pseudomonadota</taxon>
        <taxon>Betaproteobacteria</taxon>
        <taxon>Neisseriales</taxon>
        <taxon>Chromobacteriaceae</taxon>
        <taxon>Chromobacterium</taxon>
    </lineage>
</organism>
<evidence type="ECO:0000313" key="5">
    <source>
        <dbReference type="Proteomes" id="UP000664349"/>
    </source>
</evidence>
<evidence type="ECO:0000259" key="3">
    <source>
        <dbReference type="Pfam" id="PF00419"/>
    </source>
</evidence>
<gene>
    <name evidence="4" type="ORF">J1C50_21210</name>
</gene>
<dbReference type="InterPro" id="IPR008966">
    <property type="entry name" value="Adhesion_dom_sf"/>
</dbReference>
<dbReference type="PANTHER" id="PTHR33420:SF3">
    <property type="entry name" value="FIMBRIAL SUBUNIT ELFA"/>
    <property type="match status" value="1"/>
</dbReference>
<feature type="domain" description="Fimbrial-type adhesion" evidence="3">
    <location>
        <begin position="33"/>
        <end position="195"/>
    </location>
</feature>
<name>A0ABS3GUV1_9NEIS</name>
<keyword evidence="1 2" id="KW-0732">Signal</keyword>
<keyword evidence="5" id="KW-1185">Reference proteome</keyword>
<feature type="chain" id="PRO_5046583553" evidence="2">
    <location>
        <begin position="27"/>
        <end position="196"/>
    </location>
</feature>
<dbReference type="InterPro" id="IPR050263">
    <property type="entry name" value="Bact_Fimbrial_Adh_Pro"/>
</dbReference>
<feature type="signal peptide" evidence="2">
    <location>
        <begin position="1"/>
        <end position="26"/>
    </location>
</feature>
<dbReference type="InterPro" id="IPR000259">
    <property type="entry name" value="Adhesion_dom_fimbrial"/>
</dbReference>
<sequence length="196" mass="20018">MKMLSSKKTQVVLAALAVFVTSPVFAETLSGQIDFTGSITSDTCRLSSPNGDASSIKVEMGTVSVEDIGTVANPKFTGSGSRQVNFDIICKTASKVSMNLAGSAPEVLSGNNILRVNNGTASPGFAKGVGIAVFDSAAVANPRAYNLTDGALLKEEGAGAADEVRRVSFAAAYVTTGGALEPGIANASLPFTLTYE</sequence>
<dbReference type="PANTHER" id="PTHR33420">
    <property type="entry name" value="FIMBRIAL SUBUNIT ELFA-RELATED"/>
    <property type="match status" value="1"/>
</dbReference>
<comment type="caution">
    <text evidence="4">The sequence shown here is derived from an EMBL/GenBank/DDBJ whole genome shotgun (WGS) entry which is preliminary data.</text>
</comment>
<evidence type="ECO:0000256" key="1">
    <source>
        <dbReference type="ARBA" id="ARBA00022729"/>
    </source>
</evidence>
<dbReference type="Pfam" id="PF00419">
    <property type="entry name" value="Fimbrial"/>
    <property type="match status" value="1"/>
</dbReference>
<dbReference type="SUPFAM" id="SSF49401">
    <property type="entry name" value="Bacterial adhesins"/>
    <property type="match status" value="1"/>
</dbReference>
<reference evidence="4 5" key="1">
    <citation type="submission" date="2021-03" db="EMBL/GenBank/DDBJ databases">
        <title>First Case of infection caused by Chromobacterium haemolyticum derived from water in China.</title>
        <authorList>
            <person name="Chen J."/>
            <person name="Liu C."/>
        </authorList>
    </citation>
    <scope>NUCLEOTIDE SEQUENCE [LARGE SCALE GENOMIC DNA]</scope>
    <source>
        <strain evidence="4 5">WJ-5</strain>
    </source>
</reference>
<dbReference type="Gene3D" id="2.60.40.1090">
    <property type="entry name" value="Fimbrial-type adhesion domain"/>
    <property type="match status" value="1"/>
</dbReference>
<proteinExistence type="predicted"/>
<dbReference type="RefSeq" id="WP_019099933.1">
    <property type="nucleotide sequence ID" value="NZ_CAEE01000018.1"/>
</dbReference>
<accession>A0ABS3GUV1</accession>